<dbReference type="SUPFAM" id="SSF55961">
    <property type="entry name" value="Bet v1-like"/>
    <property type="match status" value="1"/>
</dbReference>
<keyword evidence="2" id="KW-1185">Reference proteome</keyword>
<proteinExistence type="predicted"/>
<gene>
    <name evidence="1" type="ORF">SAMN05192576_0020</name>
</gene>
<name>A0A1H0KGB2_9ACTN</name>
<protein>
    <recommendedName>
        <fullName evidence="3">Carbon monoxide dehydrogenase subunit G</fullName>
    </recommendedName>
</protein>
<dbReference type="EMBL" id="FNIC01000010">
    <property type="protein sequence ID" value="SDO54791.1"/>
    <property type="molecule type" value="Genomic_DNA"/>
</dbReference>
<dbReference type="Gene3D" id="3.30.530.20">
    <property type="match status" value="1"/>
</dbReference>
<evidence type="ECO:0008006" key="3">
    <source>
        <dbReference type="Google" id="ProtNLM"/>
    </source>
</evidence>
<dbReference type="AlphaFoldDB" id="A0A1H0KGB2"/>
<dbReference type="InterPro" id="IPR023393">
    <property type="entry name" value="START-like_dom_sf"/>
</dbReference>
<dbReference type="STRING" id="1005944.SAMN05192576_0020"/>
<reference evidence="1 2" key="1">
    <citation type="submission" date="2016-10" db="EMBL/GenBank/DDBJ databases">
        <authorList>
            <person name="de Groot N.N."/>
        </authorList>
    </citation>
    <scope>NUCLEOTIDE SEQUENCE [LARGE SCALE GENOMIC DNA]</scope>
    <source>
        <strain evidence="1 2">CGMCC 1.11147</strain>
    </source>
</reference>
<evidence type="ECO:0000313" key="1">
    <source>
        <dbReference type="EMBL" id="SDO54791.1"/>
    </source>
</evidence>
<organism evidence="1 2">
    <name type="scientific">Nocardioides szechwanensis</name>
    <dbReference type="NCBI Taxonomy" id="1005944"/>
    <lineage>
        <taxon>Bacteria</taxon>
        <taxon>Bacillati</taxon>
        <taxon>Actinomycetota</taxon>
        <taxon>Actinomycetes</taxon>
        <taxon>Propionibacteriales</taxon>
        <taxon>Nocardioidaceae</taxon>
        <taxon>Nocardioides</taxon>
    </lineage>
</organism>
<accession>A0A1H0KGB2</accession>
<dbReference type="Proteomes" id="UP000199004">
    <property type="component" value="Unassembled WGS sequence"/>
</dbReference>
<dbReference type="OrthoDB" id="3574148at2"/>
<evidence type="ECO:0000313" key="2">
    <source>
        <dbReference type="Proteomes" id="UP000199004"/>
    </source>
</evidence>
<dbReference type="RefSeq" id="WP_091026768.1">
    <property type="nucleotide sequence ID" value="NZ_BKAE01000015.1"/>
</dbReference>
<dbReference type="CDD" id="cd07812">
    <property type="entry name" value="SRPBCC"/>
    <property type="match status" value="1"/>
</dbReference>
<sequence>MGVFSAKTTAEAVVPHERSRIWDVLVDPTLVAQMTPFVKRIDASGDYWRWSMTGLEVLGVGFAPSFTERMVLEDQERLEFHHEPPENEKERAGVNGWYDLSEAQGGTRLETSLEICVSLPLPRAAGPAVRSTMKGVMATMGDRFSKNLLDYLAKG</sequence>